<name>A0AA97DDL1_9FIRM</name>
<dbReference type="Pfam" id="PF04542">
    <property type="entry name" value="Sigma70_r2"/>
    <property type="match status" value="1"/>
</dbReference>
<dbReference type="KEGG" id="carl:PXC00_06990"/>
<keyword evidence="3" id="KW-0238">DNA-binding</keyword>
<gene>
    <name evidence="7" type="ORF">PXC00_06990</name>
</gene>
<dbReference type="SUPFAM" id="SSF88946">
    <property type="entry name" value="Sigma2 domain of RNA polymerase sigma factors"/>
    <property type="match status" value="1"/>
</dbReference>
<dbReference type="Pfam" id="PF08281">
    <property type="entry name" value="Sigma70_r4_2"/>
    <property type="match status" value="1"/>
</dbReference>
<evidence type="ECO:0000259" key="6">
    <source>
        <dbReference type="Pfam" id="PF08281"/>
    </source>
</evidence>
<evidence type="ECO:0000313" key="7">
    <source>
        <dbReference type="EMBL" id="WOC33607.1"/>
    </source>
</evidence>
<accession>A0AA97DDL1</accession>
<keyword evidence="1" id="KW-0805">Transcription regulation</keyword>
<dbReference type="PANTHER" id="PTHR30385">
    <property type="entry name" value="SIGMA FACTOR F FLAGELLAR"/>
    <property type="match status" value="1"/>
</dbReference>
<organism evidence="7 8">
    <name type="scientific">Caproicibacterium argilliputei</name>
    <dbReference type="NCBI Taxonomy" id="3030016"/>
    <lineage>
        <taxon>Bacteria</taxon>
        <taxon>Bacillati</taxon>
        <taxon>Bacillota</taxon>
        <taxon>Clostridia</taxon>
        <taxon>Eubacteriales</taxon>
        <taxon>Oscillospiraceae</taxon>
        <taxon>Caproicibacterium</taxon>
    </lineage>
</organism>
<proteinExistence type="predicted"/>
<dbReference type="InterPro" id="IPR013249">
    <property type="entry name" value="RNA_pol_sigma70_r4_t2"/>
</dbReference>
<dbReference type="InterPro" id="IPR014284">
    <property type="entry name" value="RNA_pol_sigma-70_dom"/>
</dbReference>
<dbReference type="Gene3D" id="1.10.10.10">
    <property type="entry name" value="Winged helix-like DNA-binding domain superfamily/Winged helix DNA-binding domain"/>
    <property type="match status" value="1"/>
</dbReference>
<dbReference type="InterPro" id="IPR036388">
    <property type="entry name" value="WH-like_DNA-bd_sf"/>
</dbReference>
<keyword evidence="8" id="KW-1185">Reference proteome</keyword>
<evidence type="ECO:0000313" key="8">
    <source>
        <dbReference type="Proteomes" id="UP001300604"/>
    </source>
</evidence>
<feature type="domain" description="RNA polymerase sigma factor 70 region 4 type 2" evidence="6">
    <location>
        <begin position="148"/>
        <end position="190"/>
    </location>
</feature>
<dbReference type="InterPro" id="IPR007627">
    <property type="entry name" value="RNA_pol_sigma70_r2"/>
</dbReference>
<dbReference type="SUPFAM" id="SSF88659">
    <property type="entry name" value="Sigma3 and sigma4 domains of RNA polymerase sigma factors"/>
    <property type="match status" value="1"/>
</dbReference>
<evidence type="ECO:0000256" key="3">
    <source>
        <dbReference type="ARBA" id="ARBA00023125"/>
    </source>
</evidence>
<dbReference type="NCBIfam" id="TIGR02937">
    <property type="entry name" value="sigma70-ECF"/>
    <property type="match status" value="1"/>
</dbReference>
<dbReference type="GO" id="GO:0003677">
    <property type="term" value="F:DNA binding"/>
    <property type="evidence" value="ECO:0007669"/>
    <property type="project" value="UniProtKB-KW"/>
</dbReference>
<evidence type="ECO:0000259" key="5">
    <source>
        <dbReference type="Pfam" id="PF04542"/>
    </source>
</evidence>
<evidence type="ECO:0000256" key="1">
    <source>
        <dbReference type="ARBA" id="ARBA00023015"/>
    </source>
</evidence>
<dbReference type="RefSeq" id="WP_275845070.1">
    <property type="nucleotide sequence ID" value="NZ_CP135996.1"/>
</dbReference>
<sequence length="195" mass="21520">MDKPLEHVLSACTDGQLAESVQNGIPDAFAELTARYLDLVRAKATPFHCTFLDADDLCQEGLWGLYLAACTYQPDKGARFSTYAGICIRNCVVAAYRKAVNGRQLPPNGFVPLSEGEELSAPEADEPEVLLLSKERLETVQEAVQKVLTPMEQRVLKLYLSGCKYSEVAQKIGISQKAADNALQRVRQKLRKQSS</sequence>
<protein>
    <submittedName>
        <fullName evidence="7">Sigma-70 family RNA polymerase sigma factor</fullName>
    </submittedName>
</protein>
<dbReference type="Proteomes" id="UP001300604">
    <property type="component" value="Chromosome"/>
</dbReference>
<feature type="domain" description="RNA polymerase sigma-70 region 2" evidence="5">
    <location>
        <begin position="34"/>
        <end position="99"/>
    </location>
</feature>
<evidence type="ECO:0000256" key="2">
    <source>
        <dbReference type="ARBA" id="ARBA00023082"/>
    </source>
</evidence>
<dbReference type="Gene3D" id="1.20.120.1810">
    <property type="match status" value="1"/>
</dbReference>
<dbReference type="GO" id="GO:0006352">
    <property type="term" value="P:DNA-templated transcription initiation"/>
    <property type="evidence" value="ECO:0007669"/>
    <property type="project" value="InterPro"/>
</dbReference>
<keyword evidence="2" id="KW-0731">Sigma factor</keyword>
<reference evidence="7" key="1">
    <citation type="submission" date="2023-09" db="EMBL/GenBank/DDBJ databases">
        <authorList>
            <person name="Zeng C."/>
        </authorList>
    </citation>
    <scope>NUCLEOTIDE SEQUENCE</scope>
    <source>
        <strain evidence="7">ZCY20-5</strain>
    </source>
</reference>
<keyword evidence="4" id="KW-0804">Transcription</keyword>
<dbReference type="EMBL" id="CP135996">
    <property type="protein sequence ID" value="WOC33607.1"/>
    <property type="molecule type" value="Genomic_DNA"/>
</dbReference>
<dbReference type="InterPro" id="IPR013324">
    <property type="entry name" value="RNA_pol_sigma_r3/r4-like"/>
</dbReference>
<dbReference type="InterPro" id="IPR013325">
    <property type="entry name" value="RNA_pol_sigma_r2"/>
</dbReference>
<dbReference type="GO" id="GO:0016987">
    <property type="term" value="F:sigma factor activity"/>
    <property type="evidence" value="ECO:0007669"/>
    <property type="project" value="UniProtKB-KW"/>
</dbReference>
<evidence type="ECO:0000256" key="4">
    <source>
        <dbReference type="ARBA" id="ARBA00023163"/>
    </source>
</evidence>
<dbReference type="AlphaFoldDB" id="A0AA97DDL1"/>
<reference evidence="7" key="2">
    <citation type="submission" date="2024-06" db="EMBL/GenBank/DDBJ databases">
        <title>Caproicibacterium argilliputei sp. nov, a novel caproic acid producing anaerobic bacterium isolated from pit mud.</title>
        <authorList>
            <person name="Xia S."/>
        </authorList>
    </citation>
    <scope>NUCLEOTIDE SEQUENCE</scope>
    <source>
        <strain evidence="7">ZCY20-5</strain>
    </source>
</reference>